<reference evidence="8 9" key="1">
    <citation type="submission" date="2018-04" db="EMBL/GenBank/DDBJ databases">
        <title>WGS assembly of Panicum hallii var. hallii HAL2.</title>
        <authorList>
            <person name="Lovell J."/>
            <person name="Jenkins J."/>
            <person name="Lowry D."/>
            <person name="Mamidi S."/>
            <person name="Sreedasyam A."/>
            <person name="Weng X."/>
            <person name="Barry K."/>
            <person name="Bonette J."/>
            <person name="Campitelli B."/>
            <person name="Daum C."/>
            <person name="Gordon S."/>
            <person name="Gould B."/>
            <person name="Lipzen A."/>
            <person name="MacQueen A."/>
            <person name="Palacio-Mejia J."/>
            <person name="Plott C."/>
            <person name="Shakirov E."/>
            <person name="Shu S."/>
            <person name="Yoshinaga Y."/>
            <person name="Zane M."/>
            <person name="Rokhsar D."/>
            <person name="Grimwood J."/>
            <person name="Schmutz J."/>
            <person name="Juenger T."/>
        </authorList>
    </citation>
    <scope>NUCLEOTIDE SEQUENCE [LARGE SCALE GENOMIC DNA]</scope>
    <source>
        <strain evidence="9">cv. HAL2</strain>
    </source>
</reference>
<feature type="transmembrane region" description="Helical" evidence="7">
    <location>
        <begin position="375"/>
        <end position="393"/>
    </location>
</feature>
<evidence type="ECO:0000313" key="8">
    <source>
        <dbReference type="EMBL" id="PUZ37323.1"/>
    </source>
</evidence>
<evidence type="ECO:0000256" key="1">
    <source>
        <dbReference type="ARBA" id="ARBA00004141"/>
    </source>
</evidence>
<dbReference type="InterPro" id="IPR008010">
    <property type="entry name" value="Tatp1"/>
</dbReference>
<keyword evidence="5 7" id="KW-0472">Membrane</keyword>
<keyword evidence="9" id="KW-1185">Reference proteome</keyword>
<protein>
    <recommendedName>
        <fullName evidence="10">Protein POLLEN DEFECTIVE IN GUIDANCE 1</fullName>
    </recommendedName>
</protein>
<sequence>MSLRSGGRQLSFELLAGDLTADDADDTSPRSLPDTTSDGQRRRRRRSKRKRGFRSPPIEEAASEGEQPRGEGKGDAAAPFRVPDLRSSAETVRESSEAERSAASCVTYVGVELRQRSISGSARVVAASAEDGTSSCGSSTRESAATAAVALADVAAAAWRPEANGGVKKKLEKEESLDWEKYMKENSTILGEVERLDNSPLRYFLGELYGGNSLRSTIAVGNEKKRQRVYNTMFHVPWRCERLIVAGFFVCLDSFLSLLTIMPARIVVTIWRLLKTRKFLRPNAADLSDYGCFIVLALGVASLQMIDISLIYHVIRGQGTIKLYVVYNVLEIFDKLCQSFGEDVLQVLFNSAQGLSTCSTDNVTFELMRFLLDEAIAVVLILVHSFVLLAQAITLSACIIAHNNALLALLVSNNFAEIKSNVFKRVSKENLHNLVYYDIIERFHITAFLLFVLAQNILEAEGPWFDSFLINASLVFLCEVLIDAIKHSFLAKFNEIKPVAYSEFLEDLCKQILNDKPDDRQKDLTFIPLAPACVVGNPCIDSSICYPPSCWPFYLENILDFTLVSSDLFYASDIQNTGGIDTAVPCKLVCKSTAQKETTCGLTKWHHNSGAMVTALRSSFSVVHKVQQALQLLLSYI</sequence>
<dbReference type="Gramene" id="PUZ37323">
    <property type="protein sequence ID" value="PUZ37323"/>
    <property type="gene ID" value="GQ55_9G110200"/>
</dbReference>
<dbReference type="Proteomes" id="UP000244336">
    <property type="component" value="Chromosome 9"/>
</dbReference>
<accession>A0A2T7C261</accession>
<evidence type="ECO:0000256" key="7">
    <source>
        <dbReference type="SAM" id="Phobius"/>
    </source>
</evidence>
<evidence type="ECO:0000256" key="3">
    <source>
        <dbReference type="ARBA" id="ARBA00022692"/>
    </source>
</evidence>
<dbReference type="PANTHER" id="PTHR13317">
    <property type="entry name" value="TRANSMEMBRANE ANTERIOR POSTERIOR TRANSFORMATION PROTEIN 1 HOMOLOG"/>
    <property type="match status" value="1"/>
</dbReference>
<proteinExistence type="inferred from homology"/>
<keyword evidence="3 7" id="KW-0812">Transmembrane</keyword>
<feature type="compositionally biased region" description="Basic residues" evidence="6">
    <location>
        <begin position="41"/>
        <end position="53"/>
    </location>
</feature>
<evidence type="ECO:0000256" key="5">
    <source>
        <dbReference type="ARBA" id="ARBA00023136"/>
    </source>
</evidence>
<dbReference type="AlphaFoldDB" id="A0A2T7C261"/>
<dbReference type="GO" id="GO:0005789">
    <property type="term" value="C:endoplasmic reticulum membrane"/>
    <property type="evidence" value="ECO:0007669"/>
    <property type="project" value="TreeGrafter"/>
</dbReference>
<keyword evidence="4 7" id="KW-1133">Transmembrane helix</keyword>
<dbReference type="EMBL" id="CM009757">
    <property type="protein sequence ID" value="PUZ37323.1"/>
    <property type="molecule type" value="Genomic_DNA"/>
</dbReference>
<organism evidence="8 9">
    <name type="scientific">Panicum hallii var. hallii</name>
    <dbReference type="NCBI Taxonomy" id="1504633"/>
    <lineage>
        <taxon>Eukaryota</taxon>
        <taxon>Viridiplantae</taxon>
        <taxon>Streptophyta</taxon>
        <taxon>Embryophyta</taxon>
        <taxon>Tracheophyta</taxon>
        <taxon>Spermatophyta</taxon>
        <taxon>Magnoliopsida</taxon>
        <taxon>Liliopsida</taxon>
        <taxon>Poales</taxon>
        <taxon>Poaceae</taxon>
        <taxon>PACMAD clade</taxon>
        <taxon>Panicoideae</taxon>
        <taxon>Panicodae</taxon>
        <taxon>Paniceae</taxon>
        <taxon>Panicinae</taxon>
        <taxon>Panicum</taxon>
        <taxon>Panicum sect. Panicum</taxon>
    </lineage>
</organism>
<dbReference type="PANTHER" id="PTHR13317:SF4">
    <property type="entry name" value="TRANSMEMBRANE ANTERIOR POSTERIOR TRANSFORMATION PROTEIN 1 HOMOLOG"/>
    <property type="match status" value="1"/>
</dbReference>
<feature type="transmembrane region" description="Helical" evidence="7">
    <location>
        <begin position="293"/>
        <end position="315"/>
    </location>
</feature>
<evidence type="ECO:0008006" key="10">
    <source>
        <dbReference type="Google" id="ProtNLM"/>
    </source>
</evidence>
<dbReference type="Pfam" id="PF05346">
    <property type="entry name" value="DUF747"/>
    <property type="match status" value="1"/>
</dbReference>
<gene>
    <name evidence="8" type="ORF">GQ55_9G110200</name>
</gene>
<name>A0A2T7C261_9POAL</name>
<evidence type="ECO:0000256" key="6">
    <source>
        <dbReference type="SAM" id="MobiDB-lite"/>
    </source>
</evidence>
<dbReference type="STRING" id="1504633.A0A2T7C261"/>
<evidence type="ECO:0000313" key="9">
    <source>
        <dbReference type="Proteomes" id="UP000244336"/>
    </source>
</evidence>
<feature type="compositionally biased region" description="Polar residues" evidence="6">
    <location>
        <begin position="29"/>
        <end position="38"/>
    </location>
</feature>
<comment type="similarity">
    <text evidence="2">Belongs to the TAPT1 family.</text>
</comment>
<evidence type="ECO:0000256" key="2">
    <source>
        <dbReference type="ARBA" id="ARBA00008803"/>
    </source>
</evidence>
<comment type="subcellular location">
    <subcellularLocation>
        <location evidence="1">Membrane</location>
        <topology evidence="1">Multi-pass membrane protein</topology>
    </subcellularLocation>
</comment>
<dbReference type="OrthoDB" id="29023at2759"/>
<evidence type="ECO:0000256" key="4">
    <source>
        <dbReference type="ARBA" id="ARBA00022989"/>
    </source>
</evidence>
<feature type="region of interest" description="Disordered" evidence="6">
    <location>
        <begin position="19"/>
        <end position="99"/>
    </location>
</feature>
<feature type="transmembrane region" description="Helical" evidence="7">
    <location>
        <begin position="243"/>
        <end position="273"/>
    </location>
</feature>